<dbReference type="GO" id="GO:0016747">
    <property type="term" value="F:acyltransferase activity, transferring groups other than amino-acyl groups"/>
    <property type="evidence" value="ECO:0007669"/>
    <property type="project" value="InterPro"/>
</dbReference>
<dbReference type="PROSITE" id="PS51186">
    <property type="entry name" value="GNAT"/>
    <property type="match status" value="1"/>
</dbReference>
<evidence type="ECO:0000256" key="5">
    <source>
        <dbReference type="ARBA" id="ARBA00049880"/>
    </source>
</evidence>
<evidence type="ECO:0000256" key="1">
    <source>
        <dbReference type="ARBA" id="ARBA00022491"/>
    </source>
</evidence>
<keyword evidence="4" id="KW-0012">Acyltransferase</keyword>
<organism evidence="7 8">
    <name type="scientific">Protaetiibacter larvae</name>
    <dbReference type="NCBI Taxonomy" id="2592654"/>
    <lineage>
        <taxon>Bacteria</taxon>
        <taxon>Bacillati</taxon>
        <taxon>Actinomycetota</taxon>
        <taxon>Actinomycetes</taxon>
        <taxon>Micrococcales</taxon>
        <taxon>Microbacteriaceae</taxon>
        <taxon>Protaetiibacter</taxon>
    </lineage>
</organism>
<keyword evidence="2" id="KW-1277">Toxin-antitoxin system</keyword>
<dbReference type="KEGG" id="lyk:FLP23_01360"/>
<dbReference type="Proteomes" id="UP000322159">
    <property type="component" value="Chromosome"/>
</dbReference>
<dbReference type="EMBL" id="CP043504">
    <property type="protein sequence ID" value="QEO08783.1"/>
    <property type="molecule type" value="Genomic_DNA"/>
</dbReference>
<dbReference type="Gene3D" id="3.40.630.30">
    <property type="match status" value="1"/>
</dbReference>
<keyword evidence="8" id="KW-1185">Reference proteome</keyword>
<dbReference type="Pfam" id="PF13508">
    <property type="entry name" value="Acetyltransf_7"/>
    <property type="match status" value="1"/>
</dbReference>
<dbReference type="PANTHER" id="PTHR36449:SF1">
    <property type="entry name" value="ACETYLTRANSFERASE"/>
    <property type="match status" value="1"/>
</dbReference>
<evidence type="ECO:0000256" key="4">
    <source>
        <dbReference type="ARBA" id="ARBA00023315"/>
    </source>
</evidence>
<gene>
    <name evidence="7" type="ORF">FLP23_01360</name>
</gene>
<evidence type="ECO:0000256" key="2">
    <source>
        <dbReference type="ARBA" id="ARBA00022649"/>
    </source>
</evidence>
<evidence type="ECO:0000259" key="6">
    <source>
        <dbReference type="PROSITE" id="PS51186"/>
    </source>
</evidence>
<dbReference type="InterPro" id="IPR016181">
    <property type="entry name" value="Acyl_CoA_acyltransferase"/>
</dbReference>
<proteinExistence type="predicted"/>
<dbReference type="AlphaFoldDB" id="A0A5C1Y438"/>
<dbReference type="InterPro" id="IPR000182">
    <property type="entry name" value="GNAT_dom"/>
</dbReference>
<comment type="catalytic activity">
    <reaction evidence="5">
        <text>glycyl-tRNA(Gly) + acetyl-CoA = N-acetylglycyl-tRNA(Gly) + CoA + H(+)</text>
        <dbReference type="Rhea" id="RHEA:81867"/>
        <dbReference type="Rhea" id="RHEA-COMP:9683"/>
        <dbReference type="Rhea" id="RHEA-COMP:19766"/>
        <dbReference type="ChEBI" id="CHEBI:15378"/>
        <dbReference type="ChEBI" id="CHEBI:57287"/>
        <dbReference type="ChEBI" id="CHEBI:57288"/>
        <dbReference type="ChEBI" id="CHEBI:78522"/>
        <dbReference type="ChEBI" id="CHEBI:232036"/>
    </reaction>
</comment>
<sequence length="173" mass="18348">MTSFARPRSLALDDEVSAFHSGVPSLDDWLTLRAIKNEAAGTSRTFVSIERESGRIAGYYCLSSSSISRVDAGSPLGRNAPDPIPVILIGRLAVDERFTGQGVGASLLQDAVLKGIEASHLVGSRAFLVHALSEAAASFYARFGFAAVPHSQRVMYLLTHDAEATIAGITTRG</sequence>
<dbReference type="SUPFAM" id="SSF55729">
    <property type="entry name" value="Acyl-CoA N-acyltransferases (Nat)"/>
    <property type="match status" value="1"/>
</dbReference>
<name>A0A5C1Y438_9MICO</name>
<reference evidence="7 8" key="1">
    <citation type="submission" date="2019-09" db="EMBL/GenBank/DDBJ databases">
        <title>Genome sequencing of strain KACC 19322.</title>
        <authorList>
            <person name="Heo J."/>
            <person name="Kim S.-J."/>
            <person name="Kim J.-S."/>
            <person name="Hong S.-B."/>
            <person name="Kwon S.-W."/>
        </authorList>
    </citation>
    <scope>NUCLEOTIDE SEQUENCE [LARGE SCALE GENOMIC DNA]</scope>
    <source>
        <strain evidence="7 8">KACC 19322</strain>
    </source>
</reference>
<evidence type="ECO:0000256" key="3">
    <source>
        <dbReference type="ARBA" id="ARBA00022679"/>
    </source>
</evidence>
<evidence type="ECO:0000313" key="8">
    <source>
        <dbReference type="Proteomes" id="UP000322159"/>
    </source>
</evidence>
<keyword evidence="3 7" id="KW-0808">Transferase</keyword>
<dbReference type="RefSeq" id="WP_149324216.1">
    <property type="nucleotide sequence ID" value="NZ_CP043504.1"/>
</dbReference>
<protein>
    <submittedName>
        <fullName evidence="7">GNAT family N-acetyltransferase</fullName>
    </submittedName>
</protein>
<dbReference type="PANTHER" id="PTHR36449">
    <property type="entry name" value="ACETYLTRANSFERASE-RELATED"/>
    <property type="match status" value="1"/>
</dbReference>
<keyword evidence="1" id="KW-0678">Repressor</keyword>
<accession>A0A5C1Y438</accession>
<evidence type="ECO:0000313" key="7">
    <source>
        <dbReference type="EMBL" id="QEO08783.1"/>
    </source>
</evidence>
<dbReference type="OrthoDB" id="9799147at2"/>
<feature type="domain" description="N-acetyltransferase" evidence="6">
    <location>
        <begin position="1"/>
        <end position="163"/>
    </location>
</feature>